<proteinExistence type="predicted"/>
<dbReference type="InParanoid" id="B9SEJ9"/>
<organism evidence="2 3">
    <name type="scientific">Ricinus communis</name>
    <name type="common">Castor bean</name>
    <dbReference type="NCBI Taxonomy" id="3988"/>
    <lineage>
        <taxon>Eukaryota</taxon>
        <taxon>Viridiplantae</taxon>
        <taxon>Streptophyta</taxon>
        <taxon>Embryophyta</taxon>
        <taxon>Tracheophyta</taxon>
        <taxon>Spermatophyta</taxon>
        <taxon>Magnoliopsida</taxon>
        <taxon>eudicotyledons</taxon>
        <taxon>Gunneridae</taxon>
        <taxon>Pentapetalae</taxon>
        <taxon>rosids</taxon>
        <taxon>fabids</taxon>
        <taxon>Malpighiales</taxon>
        <taxon>Euphorbiaceae</taxon>
        <taxon>Acalyphoideae</taxon>
        <taxon>Acalypheae</taxon>
        <taxon>Ricinus</taxon>
    </lineage>
</organism>
<dbReference type="EMBL" id="EQ973937">
    <property type="protein sequence ID" value="EEF37953.1"/>
    <property type="molecule type" value="Genomic_DNA"/>
</dbReference>
<feature type="compositionally biased region" description="Pro residues" evidence="1">
    <location>
        <begin position="46"/>
        <end position="55"/>
    </location>
</feature>
<feature type="region of interest" description="Disordered" evidence="1">
    <location>
        <begin position="46"/>
        <end position="75"/>
    </location>
</feature>
<protein>
    <submittedName>
        <fullName evidence="2">Uncharacterized protein</fullName>
    </submittedName>
</protein>
<name>B9SEJ9_RICCO</name>
<evidence type="ECO:0000313" key="3">
    <source>
        <dbReference type="Proteomes" id="UP000008311"/>
    </source>
</evidence>
<keyword evidence="3" id="KW-1185">Reference proteome</keyword>
<evidence type="ECO:0000313" key="2">
    <source>
        <dbReference type="EMBL" id="EEF37953.1"/>
    </source>
</evidence>
<feature type="compositionally biased region" description="Polar residues" evidence="1">
    <location>
        <begin position="65"/>
        <end position="75"/>
    </location>
</feature>
<sequence length="75" mass="8364">MSSSSKDEHRKCTACGPPVLWAKRIRTHVLPTWQILIVSLSWCHGDPPPVTPPPQVKSCGRQKLQLENKTTSTNC</sequence>
<dbReference type="Proteomes" id="UP000008311">
    <property type="component" value="Unassembled WGS sequence"/>
</dbReference>
<gene>
    <name evidence="2" type="ORF">RCOM_0969320</name>
</gene>
<accession>B9SEJ9</accession>
<dbReference type="AlphaFoldDB" id="B9SEJ9"/>
<evidence type="ECO:0000256" key="1">
    <source>
        <dbReference type="SAM" id="MobiDB-lite"/>
    </source>
</evidence>
<reference evidence="3" key="1">
    <citation type="journal article" date="2010" name="Nat. Biotechnol.">
        <title>Draft genome sequence of the oilseed species Ricinus communis.</title>
        <authorList>
            <person name="Chan A.P."/>
            <person name="Crabtree J."/>
            <person name="Zhao Q."/>
            <person name="Lorenzi H."/>
            <person name="Orvis J."/>
            <person name="Puiu D."/>
            <person name="Melake-Berhan A."/>
            <person name="Jones K.M."/>
            <person name="Redman J."/>
            <person name="Chen G."/>
            <person name="Cahoon E.B."/>
            <person name="Gedil M."/>
            <person name="Stanke M."/>
            <person name="Haas B.J."/>
            <person name="Wortman J.R."/>
            <person name="Fraser-Liggett C.M."/>
            <person name="Ravel J."/>
            <person name="Rabinowicz P.D."/>
        </authorList>
    </citation>
    <scope>NUCLEOTIDE SEQUENCE [LARGE SCALE GENOMIC DNA]</scope>
    <source>
        <strain evidence="3">cv. Hale</strain>
    </source>
</reference>